<evidence type="ECO:0000256" key="1">
    <source>
        <dbReference type="ARBA" id="ARBA00008069"/>
    </source>
</evidence>
<name>A0A017RT19_9CLOT</name>
<dbReference type="GO" id="GO:0006412">
    <property type="term" value="P:translation"/>
    <property type="evidence" value="ECO:0007669"/>
    <property type="project" value="UniProtKB-UniRule"/>
</dbReference>
<comment type="similarity">
    <text evidence="1 8">Belongs to the amidase family. GatA subfamily.</text>
</comment>
<dbReference type="OrthoDB" id="9811471at2"/>
<sequence>MHRKTIHEIRDLLRKKEVTAVEVTENSLKRINEIDDKLGAFVSIEADKALEAAREVDKKLQAGETLPDLAGIPMALKDNMCMKGTISTCSSRMMEGFLSPYDATVVERLKANGAVIVGKANMDEFAMGSSTETSAFKLTKNPYDLERVPGGSSGGSAASVAAGEVYYSLGSDTGGSIRQPASLCGLVGFKPTYGRVSRYGLVAFASSLDQIGPFTKDVEDCAIVMNTLAGHDPMDSTSAKVEVPDYTKFLTKDIRGMRIGMPKEYFGEGVPEDMRKCMMEAIDVLKSLGAEIKEISLPLSEYALAVYYILASSEASSNLARFDGIRYGYRAKEFTDAIDIYVKSRTEGFGDEVKRRIMLGTYALSAGYYDAYYKKALRVRTRIINEYKEAFKEVDVIVSPTSPSVAFKFGEKTANPLEMYLSDIYTVPVNIAGVPGVSVPAGFIKGLPAGLQFIGNYFEEGTLLKVAHAFEQATDHHKVRPTI</sequence>
<comment type="catalytic activity">
    <reaction evidence="7 8">
        <text>L-glutamyl-tRNA(Gln) + L-glutamine + ATP + H2O = L-glutaminyl-tRNA(Gln) + L-glutamate + ADP + phosphate + H(+)</text>
        <dbReference type="Rhea" id="RHEA:17521"/>
        <dbReference type="Rhea" id="RHEA-COMP:9681"/>
        <dbReference type="Rhea" id="RHEA-COMP:9684"/>
        <dbReference type="ChEBI" id="CHEBI:15377"/>
        <dbReference type="ChEBI" id="CHEBI:15378"/>
        <dbReference type="ChEBI" id="CHEBI:29985"/>
        <dbReference type="ChEBI" id="CHEBI:30616"/>
        <dbReference type="ChEBI" id="CHEBI:43474"/>
        <dbReference type="ChEBI" id="CHEBI:58359"/>
        <dbReference type="ChEBI" id="CHEBI:78520"/>
        <dbReference type="ChEBI" id="CHEBI:78521"/>
        <dbReference type="ChEBI" id="CHEBI:456216"/>
        <dbReference type="EC" id="6.3.5.7"/>
    </reaction>
</comment>
<keyword evidence="3 8" id="KW-0547">Nucleotide-binding</keyword>
<dbReference type="InterPro" id="IPR023631">
    <property type="entry name" value="Amidase_dom"/>
</dbReference>
<organism evidence="10 11">
    <name type="scientific">Fervidicella metallireducens AeB</name>
    <dbReference type="NCBI Taxonomy" id="1403537"/>
    <lineage>
        <taxon>Bacteria</taxon>
        <taxon>Bacillati</taxon>
        <taxon>Bacillota</taxon>
        <taxon>Clostridia</taxon>
        <taxon>Eubacteriales</taxon>
        <taxon>Clostridiaceae</taxon>
        <taxon>Fervidicella</taxon>
    </lineage>
</organism>
<dbReference type="EC" id="6.3.5.7" evidence="8"/>
<feature type="active site" description="Charge relay system" evidence="8">
    <location>
        <position position="77"/>
    </location>
</feature>
<gene>
    <name evidence="8" type="primary">gatA</name>
    <name evidence="10" type="ORF">Q428_11195</name>
</gene>
<dbReference type="SUPFAM" id="SSF75304">
    <property type="entry name" value="Amidase signature (AS) enzymes"/>
    <property type="match status" value="1"/>
</dbReference>
<dbReference type="InterPro" id="IPR036928">
    <property type="entry name" value="AS_sf"/>
</dbReference>
<dbReference type="GO" id="GO:0005524">
    <property type="term" value="F:ATP binding"/>
    <property type="evidence" value="ECO:0007669"/>
    <property type="project" value="UniProtKB-KW"/>
</dbReference>
<dbReference type="PANTHER" id="PTHR11895">
    <property type="entry name" value="TRANSAMIDASE"/>
    <property type="match status" value="1"/>
</dbReference>
<accession>A0A017RT19</accession>
<keyword evidence="5 8" id="KW-0648">Protein biosynthesis</keyword>
<proteinExistence type="inferred from homology"/>
<keyword evidence="2 8" id="KW-0436">Ligase</keyword>
<evidence type="ECO:0000256" key="7">
    <source>
        <dbReference type="ARBA" id="ARBA00047407"/>
    </source>
</evidence>
<dbReference type="PANTHER" id="PTHR11895:SF151">
    <property type="entry name" value="GLUTAMYL-TRNA(GLN) AMIDOTRANSFERASE SUBUNIT A"/>
    <property type="match status" value="1"/>
</dbReference>
<reference evidence="10 11" key="1">
    <citation type="journal article" date="2014" name="Genome Announc.">
        <title>Draft Genome Sequence of Fervidicella metallireducens Strain AeBT, an Iron-Reducing Thermoanaerobe from the Great Artesian Basin.</title>
        <authorList>
            <person name="Patel B.K."/>
        </authorList>
    </citation>
    <scope>NUCLEOTIDE SEQUENCE [LARGE SCALE GENOMIC DNA]</scope>
    <source>
        <strain evidence="10 11">AeB</strain>
    </source>
</reference>
<feature type="active site" description="Charge relay system" evidence="8">
    <location>
        <position position="152"/>
    </location>
</feature>
<keyword evidence="11" id="KW-1185">Reference proteome</keyword>
<dbReference type="InterPro" id="IPR000120">
    <property type="entry name" value="Amidase"/>
</dbReference>
<protein>
    <recommendedName>
        <fullName evidence="8">Glutamyl-tRNA(Gln) amidotransferase subunit A</fullName>
        <shortName evidence="8">Glu-ADT subunit A</shortName>
        <ecNumber evidence="8">6.3.5.7</ecNumber>
    </recommendedName>
</protein>
<dbReference type="PROSITE" id="PS00571">
    <property type="entry name" value="AMIDASES"/>
    <property type="match status" value="1"/>
</dbReference>
<evidence type="ECO:0000256" key="8">
    <source>
        <dbReference type="HAMAP-Rule" id="MF_00120"/>
    </source>
</evidence>
<evidence type="ECO:0000259" key="9">
    <source>
        <dbReference type="Pfam" id="PF01425"/>
    </source>
</evidence>
<comment type="caution">
    <text evidence="10">The sequence shown here is derived from an EMBL/GenBank/DDBJ whole genome shotgun (WGS) entry which is preliminary data.</text>
</comment>
<dbReference type="Proteomes" id="UP000019681">
    <property type="component" value="Unassembled WGS sequence"/>
</dbReference>
<feature type="domain" description="Amidase" evidence="9">
    <location>
        <begin position="22"/>
        <end position="464"/>
    </location>
</feature>
<dbReference type="EMBL" id="AZQP01000037">
    <property type="protein sequence ID" value="EYE87817.1"/>
    <property type="molecule type" value="Genomic_DNA"/>
</dbReference>
<dbReference type="NCBIfam" id="TIGR00132">
    <property type="entry name" value="gatA"/>
    <property type="match status" value="1"/>
</dbReference>
<evidence type="ECO:0000313" key="11">
    <source>
        <dbReference type="Proteomes" id="UP000019681"/>
    </source>
</evidence>
<evidence type="ECO:0000256" key="4">
    <source>
        <dbReference type="ARBA" id="ARBA00022840"/>
    </source>
</evidence>
<dbReference type="InterPro" id="IPR020556">
    <property type="entry name" value="Amidase_CS"/>
</dbReference>
<dbReference type="HAMAP" id="MF_00120">
    <property type="entry name" value="GatA"/>
    <property type="match status" value="1"/>
</dbReference>
<evidence type="ECO:0000313" key="10">
    <source>
        <dbReference type="EMBL" id="EYE87817.1"/>
    </source>
</evidence>
<comment type="subunit">
    <text evidence="8">Heterotrimer of A, B and C subunits.</text>
</comment>
<dbReference type="Pfam" id="PF01425">
    <property type="entry name" value="Amidase"/>
    <property type="match status" value="1"/>
</dbReference>
<dbReference type="InterPro" id="IPR004412">
    <property type="entry name" value="GatA"/>
</dbReference>
<evidence type="ECO:0000256" key="6">
    <source>
        <dbReference type="ARBA" id="ARBA00025295"/>
    </source>
</evidence>
<comment type="function">
    <text evidence="6 8">Allows the formation of correctly charged Gln-tRNA(Gln) through the transamidation of misacylated Glu-tRNA(Gln) in organisms which lack glutaminyl-tRNA synthetase. The reaction takes place in the presence of glutamine and ATP through an activated gamma-phospho-Glu-tRNA(Gln).</text>
</comment>
<keyword evidence="4 8" id="KW-0067">ATP-binding</keyword>
<feature type="active site" description="Acyl-ester intermediate" evidence="8">
    <location>
        <position position="176"/>
    </location>
</feature>
<keyword evidence="10" id="KW-0808">Transferase</keyword>
<evidence type="ECO:0000256" key="3">
    <source>
        <dbReference type="ARBA" id="ARBA00022741"/>
    </source>
</evidence>
<dbReference type="GO" id="GO:0030956">
    <property type="term" value="C:glutamyl-tRNA(Gln) amidotransferase complex"/>
    <property type="evidence" value="ECO:0007669"/>
    <property type="project" value="InterPro"/>
</dbReference>
<evidence type="ECO:0000256" key="5">
    <source>
        <dbReference type="ARBA" id="ARBA00022917"/>
    </source>
</evidence>
<dbReference type="RefSeq" id="WP_035380779.1">
    <property type="nucleotide sequence ID" value="NZ_AZQP01000037.1"/>
</dbReference>
<dbReference type="GO" id="GO:0016740">
    <property type="term" value="F:transferase activity"/>
    <property type="evidence" value="ECO:0007669"/>
    <property type="project" value="UniProtKB-KW"/>
</dbReference>
<evidence type="ECO:0000256" key="2">
    <source>
        <dbReference type="ARBA" id="ARBA00022598"/>
    </source>
</evidence>
<dbReference type="GO" id="GO:0050567">
    <property type="term" value="F:glutaminyl-tRNA synthase (glutamine-hydrolyzing) activity"/>
    <property type="evidence" value="ECO:0007669"/>
    <property type="project" value="UniProtKB-UniRule"/>
</dbReference>
<dbReference type="STRING" id="1403537.Q428_11195"/>
<dbReference type="Gene3D" id="3.90.1300.10">
    <property type="entry name" value="Amidase signature (AS) domain"/>
    <property type="match status" value="1"/>
</dbReference>
<dbReference type="AlphaFoldDB" id="A0A017RT19"/>